<protein>
    <submittedName>
        <fullName evidence="1">Uncharacterized protein</fullName>
    </submittedName>
</protein>
<comment type="caution">
    <text evidence="1">The sequence shown here is derived from an EMBL/GenBank/DDBJ whole genome shotgun (WGS) entry which is preliminary data.</text>
</comment>
<organism evidence="1 2">
    <name type="scientific">Ramazzottius varieornatus</name>
    <name type="common">Water bear</name>
    <name type="synonym">Tardigrade</name>
    <dbReference type="NCBI Taxonomy" id="947166"/>
    <lineage>
        <taxon>Eukaryota</taxon>
        <taxon>Metazoa</taxon>
        <taxon>Ecdysozoa</taxon>
        <taxon>Tardigrada</taxon>
        <taxon>Eutardigrada</taxon>
        <taxon>Parachela</taxon>
        <taxon>Hypsibioidea</taxon>
        <taxon>Ramazzottiidae</taxon>
        <taxon>Ramazzottius</taxon>
    </lineage>
</organism>
<accession>A0A1D1URR5</accession>
<dbReference type="EMBL" id="BDGG01000002">
    <property type="protein sequence ID" value="GAU92374.1"/>
    <property type="molecule type" value="Genomic_DNA"/>
</dbReference>
<evidence type="ECO:0000313" key="2">
    <source>
        <dbReference type="Proteomes" id="UP000186922"/>
    </source>
</evidence>
<dbReference type="Proteomes" id="UP000186922">
    <property type="component" value="Unassembled WGS sequence"/>
</dbReference>
<keyword evidence="2" id="KW-1185">Reference proteome</keyword>
<dbReference type="AlphaFoldDB" id="A0A1D1URR5"/>
<sequence>MKRMTYTRQQEVLDRIQLRNREKRDLAEKRAREDRERSERYGMEDRQRVLDRKEEDLDFESRASDYYAMFRGKDLV</sequence>
<name>A0A1D1URR5_RAMVA</name>
<evidence type="ECO:0000313" key="1">
    <source>
        <dbReference type="EMBL" id="GAU92374.1"/>
    </source>
</evidence>
<proteinExistence type="predicted"/>
<gene>
    <name evidence="1" type="primary">RvY_04460-1</name>
    <name evidence="1" type="synonym">RvY_04460.1</name>
    <name evidence="1" type="ORF">RvY_04460</name>
</gene>
<reference evidence="1 2" key="1">
    <citation type="journal article" date="2016" name="Nat. Commun.">
        <title>Extremotolerant tardigrade genome and improved radiotolerance of human cultured cells by tardigrade-unique protein.</title>
        <authorList>
            <person name="Hashimoto T."/>
            <person name="Horikawa D.D."/>
            <person name="Saito Y."/>
            <person name="Kuwahara H."/>
            <person name="Kozuka-Hata H."/>
            <person name="Shin-I T."/>
            <person name="Minakuchi Y."/>
            <person name="Ohishi K."/>
            <person name="Motoyama A."/>
            <person name="Aizu T."/>
            <person name="Enomoto A."/>
            <person name="Kondo K."/>
            <person name="Tanaka S."/>
            <person name="Hara Y."/>
            <person name="Koshikawa S."/>
            <person name="Sagara H."/>
            <person name="Miura T."/>
            <person name="Yokobori S."/>
            <person name="Miyagawa K."/>
            <person name="Suzuki Y."/>
            <person name="Kubo T."/>
            <person name="Oyama M."/>
            <person name="Kohara Y."/>
            <person name="Fujiyama A."/>
            <person name="Arakawa K."/>
            <person name="Katayama T."/>
            <person name="Toyoda A."/>
            <person name="Kunieda T."/>
        </authorList>
    </citation>
    <scope>NUCLEOTIDE SEQUENCE [LARGE SCALE GENOMIC DNA]</scope>
    <source>
        <strain evidence="1 2">YOKOZUNA-1</strain>
    </source>
</reference>